<dbReference type="PANTHER" id="PTHR20905:SF28">
    <property type="entry name" value="GH28833P-RELATED"/>
    <property type="match status" value="1"/>
</dbReference>
<dbReference type="PANTHER" id="PTHR20905">
    <property type="entry name" value="N-ACETYLTRANSFERASE-RELATED"/>
    <property type="match status" value="1"/>
</dbReference>
<dbReference type="EMBL" id="JAIFRP010000021">
    <property type="protein sequence ID" value="KAK2585364.1"/>
    <property type="molecule type" value="Genomic_DNA"/>
</dbReference>
<name>A0AAD9VSQ1_9HYME</name>
<protein>
    <submittedName>
        <fullName evidence="1">Uncharacterized protein</fullName>
    </submittedName>
</protein>
<dbReference type="Proteomes" id="UP001258017">
    <property type="component" value="Unassembled WGS sequence"/>
</dbReference>
<comment type="caution">
    <text evidence="1">The sequence shown here is derived from an EMBL/GenBank/DDBJ whole genome shotgun (WGS) entry which is preliminary data.</text>
</comment>
<dbReference type="SUPFAM" id="SSF55729">
    <property type="entry name" value="Acyl-CoA N-acyltransferases (Nat)"/>
    <property type="match status" value="1"/>
</dbReference>
<keyword evidence="2" id="KW-1185">Reference proteome</keyword>
<sequence>MRTRKRMPSYRPWGSTEDGAIEFESLTNETLSGALDVMRKSFFIREGVCRGVDLMSEPGAADELIELCLEAAKDGVSVVAINVETGEVVGAIFNKIQVAGNPTDKSFFERYSEQCKYKSSKALIDFMVDVDSHVNLFKHYNVNCILELMFLATLEEYSKRRIGELLLTSSLEIAKELKRGKSVKTPVTINDNDAIENNDAIPSLVSAIATSIYSNKITKKLGFETLIEFTYDQYEFNGKKYSERVGEEHKSCALVAKRVVL</sequence>
<dbReference type="AlphaFoldDB" id="A0AAD9VSQ1"/>
<evidence type="ECO:0000313" key="2">
    <source>
        <dbReference type="Proteomes" id="UP001258017"/>
    </source>
</evidence>
<proteinExistence type="predicted"/>
<reference evidence="1" key="1">
    <citation type="submission" date="2021-08" db="EMBL/GenBank/DDBJ databases">
        <authorList>
            <person name="Misof B."/>
            <person name="Oliver O."/>
            <person name="Podsiadlowski L."/>
            <person name="Donath A."/>
            <person name="Peters R."/>
            <person name="Mayer C."/>
            <person name="Rust J."/>
            <person name="Gunkel S."/>
            <person name="Lesny P."/>
            <person name="Martin S."/>
            <person name="Oeyen J.P."/>
            <person name="Petersen M."/>
            <person name="Panagiotis P."/>
            <person name="Wilbrandt J."/>
            <person name="Tanja T."/>
        </authorList>
    </citation>
    <scope>NUCLEOTIDE SEQUENCE</scope>
    <source>
        <strain evidence="1">GBR_01_08_01A</strain>
        <tissue evidence="1">Thorax + abdomen</tissue>
    </source>
</reference>
<gene>
    <name evidence="1" type="ORF">KPH14_010041</name>
</gene>
<reference evidence="1" key="2">
    <citation type="journal article" date="2023" name="Commun. Biol.">
        <title>Intrasexual cuticular hydrocarbon dimorphism in a wasp sheds light on hydrocarbon biosynthesis genes in Hymenoptera.</title>
        <authorList>
            <person name="Moris V.C."/>
            <person name="Podsiadlowski L."/>
            <person name="Martin S."/>
            <person name="Oeyen J.P."/>
            <person name="Donath A."/>
            <person name="Petersen M."/>
            <person name="Wilbrandt J."/>
            <person name="Misof B."/>
            <person name="Liedtke D."/>
            <person name="Thamm M."/>
            <person name="Scheiner R."/>
            <person name="Schmitt T."/>
            <person name="Niehuis O."/>
        </authorList>
    </citation>
    <scope>NUCLEOTIDE SEQUENCE</scope>
    <source>
        <strain evidence="1">GBR_01_08_01A</strain>
    </source>
</reference>
<dbReference type="Gene3D" id="3.40.630.30">
    <property type="match status" value="1"/>
</dbReference>
<dbReference type="InterPro" id="IPR016181">
    <property type="entry name" value="Acyl_CoA_acyltransferase"/>
</dbReference>
<evidence type="ECO:0000313" key="1">
    <source>
        <dbReference type="EMBL" id="KAK2585364.1"/>
    </source>
</evidence>
<organism evidence="1 2">
    <name type="scientific">Odynerus spinipes</name>
    <dbReference type="NCBI Taxonomy" id="1348599"/>
    <lineage>
        <taxon>Eukaryota</taxon>
        <taxon>Metazoa</taxon>
        <taxon>Ecdysozoa</taxon>
        <taxon>Arthropoda</taxon>
        <taxon>Hexapoda</taxon>
        <taxon>Insecta</taxon>
        <taxon>Pterygota</taxon>
        <taxon>Neoptera</taxon>
        <taxon>Endopterygota</taxon>
        <taxon>Hymenoptera</taxon>
        <taxon>Apocrita</taxon>
        <taxon>Aculeata</taxon>
        <taxon>Vespoidea</taxon>
        <taxon>Vespidae</taxon>
        <taxon>Eumeninae</taxon>
        <taxon>Odynerus</taxon>
    </lineage>
</organism>
<accession>A0AAD9VSQ1</accession>
<dbReference type="GO" id="GO:0008080">
    <property type="term" value="F:N-acetyltransferase activity"/>
    <property type="evidence" value="ECO:0007669"/>
    <property type="project" value="TreeGrafter"/>
</dbReference>